<dbReference type="AlphaFoldDB" id="A0A1F5YL25"/>
<comment type="caution">
    <text evidence="2">The sequence shown here is derived from an EMBL/GenBank/DDBJ whole genome shotgun (WGS) entry which is preliminary data.</text>
</comment>
<protein>
    <recommendedName>
        <fullName evidence="4">Leucyl aminopeptidase</fullName>
    </recommendedName>
</protein>
<dbReference type="InterPro" id="IPR058739">
    <property type="entry name" value="NicX"/>
</dbReference>
<dbReference type="Proteomes" id="UP000179129">
    <property type="component" value="Unassembled WGS sequence"/>
</dbReference>
<evidence type="ECO:0000256" key="1">
    <source>
        <dbReference type="ARBA" id="ARBA00022723"/>
    </source>
</evidence>
<evidence type="ECO:0000313" key="2">
    <source>
        <dbReference type="EMBL" id="OGG00908.1"/>
    </source>
</evidence>
<dbReference type="EMBL" id="MFIX01000235">
    <property type="protein sequence ID" value="OGG00908.1"/>
    <property type="molecule type" value="Genomic_DNA"/>
</dbReference>
<dbReference type="PANTHER" id="PTHR34448:SF1">
    <property type="entry name" value="BLL6088 PROTEIN"/>
    <property type="match status" value="1"/>
</dbReference>
<evidence type="ECO:0000313" key="3">
    <source>
        <dbReference type="Proteomes" id="UP000179129"/>
    </source>
</evidence>
<dbReference type="Pfam" id="PF26233">
    <property type="entry name" value="NicX"/>
    <property type="match status" value="1"/>
</dbReference>
<accession>A0A1F5YL25</accession>
<organism evidence="2 3">
    <name type="scientific">Candidatus Glassbacteria bacterium RIFCSPLOWO2_12_FULL_58_11</name>
    <dbReference type="NCBI Taxonomy" id="1817867"/>
    <lineage>
        <taxon>Bacteria</taxon>
        <taxon>Candidatus Glassiibacteriota</taxon>
    </lineage>
</organism>
<dbReference type="InterPro" id="IPR052170">
    <property type="entry name" value="M29_Exopeptidase"/>
</dbReference>
<gene>
    <name evidence="2" type="ORF">A3F83_06485</name>
</gene>
<sequence>MTGSPDPLELALHMICSDHFALRPGELLLVAADPPCLELGKKLVASARKIGHSCELLEIGLVEAPGKAPAGFTSEALSRGAAALLVSSKSLSHTEARRKACHENGVRIASMPGITEEMLSRLFAPGSAELVDRSTRVLAGRLAGAAKITLKCAGGTELRLSVRGRRLYLDDGFYREPGRFGNLPAGEVSWSPVPGSTEGRIVVDVAFAGLGAVEGLVLEIRRGKIAGAGGAKSRRLLEMLSGPAERMLGEFGIGTNPLARPGAVTLEAEKATGTVHFGFGDNRSFGGENVAAGHWDAVVSCEELEVDGVTVELETGRKP</sequence>
<proteinExistence type="predicted"/>
<keyword evidence="1" id="KW-0479">Metal-binding</keyword>
<dbReference type="STRING" id="1817867.A3F83_06485"/>
<dbReference type="SUPFAM" id="SSF144052">
    <property type="entry name" value="Thermophilic metalloprotease-like"/>
    <property type="match status" value="1"/>
</dbReference>
<evidence type="ECO:0008006" key="4">
    <source>
        <dbReference type="Google" id="ProtNLM"/>
    </source>
</evidence>
<dbReference type="PANTHER" id="PTHR34448">
    <property type="entry name" value="AMINOPEPTIDASE"/>
    <property type="match status" value="1"/>
</dbReference>
<dbReference type="GO" id="GO:0046872">
    <property type="term" value="F:metal ion binding"/>
    <property type="evidence" value="ECO:0007669"/>
    <property type="project" value="UniProtKB-KW"/>
</dbReference>
<name>A0A1F5YL25_9BACT</name>
<reference evidence="2 3" key="1">
    <citation type="journal article" date="2016" name="Nat. Commun.">
        <title>Thousands of microbial genomes shed light on interconnected biogeochemical processes in an aquifer system.</title>
        <authorList>
            <person name="Anantharaman K."/>
            <person name="Brown C.T."/>
            <person name="Hug L.A."/>
            <person name="Sharon I."/>
            <person name="Castelle C.J."/>
            <person name="Probst A.J."/>
            <person name="Thomas B.C."/>
            <person name="Singh A."/>
            <person name="Wilkins M.J."/>
            <person name="Karaoz U."/>
            <person name="Brodie E.L."/>
            <person name="Williams K.H."/>
            <person name="Hubbard S.S."/>
            <person name="Banfield J.F."/>
        </authorList>
    </citation>
    <scope>NUCLEOTIDE SEQUENCE [LARGE SCALE GENOMIC DNA]</scope>
</reference>